<gene>
    <name evidence="12" type="ORF">HaLaN_24708</name>
</gene>
<feature type="non-terminal residue" evidence="12">
    <location>
        <position position="1"/>
    </location>
</feature>
<sequence length="493" mass="51201">MYGLERTMYGLERTMYGEEGLSLSQEADQMVDRVFRDAATQGWSPLEMSLEQAGGLFGAPQAGMFGQQAAAAPGTRSVPYQKIVEKDGTNSANGQPATATFLTITAMPAYLSKAMEELSAPATTGAFGASAPNPFGDSVFGAQPATTSQSSQPAGTTPASPTGATQPAFGSSPAPASQPSSLFGSAAVPACSHGPPDTVQQQLAQHAGQPVLEGRAEEVLQPGVAQGACGPEPCGGLLPPWVMELAVLLGAVLLRCLAGLSPHSGAAQRHWMELTVNLPPQLCPALLIIDHGHFQYNCLSLGAAAGAAAAILGGAPVLGSLLYCLALNHKQMALYYAPAFFGHLLGRCLQARGGLAKVGAVARLGLVVVVSFALIWSPWLTSVKDASQPIRAGLQAQLCAALTLAATAPSMLHQIMRPSPLGLMLAMANSAFAIFMFAFQVHEKSVLLPLLPISMMAAHYPGLAVWTPMVAMVSMYPLLERDGLSLPYVALML</sequence>
<evidence type="ECO:0000256" key="5">
    <source>
        <dbReference type="ARBA" id="ARBA00022679"/>
    </source>
</evidence>
<evidence type="ECO:0000313" key="12">
    <source>
        <dbReference type="EMBL" id="GFH26541.1"/>
    </source>
</evidence>
<dbReference type="GO" id="GO:0005789">
    <property type="term" value="C:endoplasmic reticulum membrane"/>
    <property type="evidence" value="ECO:0007669"/>
    <property type="project" value="UniProtKB-SubCell"/>
</dbReference>
<feature type="transmembrane region" description="Helical" evidence="10">
    <location>
        <begin position="421"/>
        <end position="439"/>
    </location>
</feature>
<dbReference type="Proteomes" id="UP000485058">
    <property type="component" value="Unassembled WGS sequence"/>
</dbReference>
<evidence type="ECO:0000256" key="10">
    <source>
        <dbReference type="RuleBase" id="RU363110"/>
    </source>
</evidence>
<dbReference type="UniPathway" id="UPA00378"/>
<dbReference type="EC" id="2.4.1.-" evidence="10"/>
<reference evidence="12 13" key="1">
    <citation type="submission" date="2020-02" db="EMBL/GenBank/DDBJ databases">
        <title>Draft genome sequence of Haematococcus lacustris strain NIES-144.</title>
        <authorList>
            <person name="Morimoto D."/>
            <person name="Nakagawa S."/>
            <person name="Yoshida T."/>
            <person name="Sawayama S."/>
        </authorList>
    </citation>
    <scope>NUCLEOTIDE SEQUENCE [LARGE SCALE GENOMIC DNA]</scope>
    <source>
        <strain evidence="12 13">NIES-144</strain>
    </source>
</reference>
<evidence type="ECO:0000256" key="7">
    <source>
        <dbReference type="ARBA" id="ARBA00022824"/>
    </source>
</evidence>
<dbReference type="PANTHER" id="PTHR12413:SF1">
    <property type="entry name" value="DOLICHYL PYROPHOSPHATE MAN9GLCNAC2 ALPHA-1,3-GLUCOSYLTRANSFERASE"/>
    <property type="match status" value="1"/>
</dbReference>
<feature type="non-terminal residue" evidence="12">
    <location>
        <position position="493"/>
    </location>
</feature>
<proteinExistence type="inferred from homology"/>
<dbReference type="InterPro" id="IPR004856">
    <property type="entry name" value="Glyco_trans_ALG6/ALG8"/>
</dbReference>
<keyword evidence="5 10" id="KW-0808">Transferase</keyword>
<evidence type="ECO:0000256" key="11">
    <source>
        <dbReference type="SAM" id="MobiDB-lite"/>
    </source>
</evidence>
<organism evidence="12 13">
    <name type="scientific">Haematococcus lacustris</name>
    <name type="common">Green alga</name>
    <name type="synonym">Haematococcus pluvialis</name>
    <dbReference type="NCBI Taxonomy" id="44745"/>
    <lineage>
        <taxon>Eukaryota</taxon>
        <taxon>Viridiplantae</taxon>
        <taxon>Chlorophyta</taxon>
        <taxon>core chlorophytes</taxon>
        <taxon>Chlorophyceae</taxon>
        <taxon>CS clade</taxon>
        <taxon>Chlamydomonadales</taxon>
        <taxon>Haematococcaceae</taxon>
        <taxon>Haematococcus</taxon>
    </lineage>
</organism>
<evidence type="ECO:0000256" key="2">
    <source>
        <dbReference type="ARBA" id="ARBA00004922"/>
    </source>
</evidence>
<dbReference type="EMBL" id="BLLF01003160">
    <property type="protein sequence ID" value="GFH26541.1"/>
    <property type="molecule type" value="Genomic_DNA"/>
</dbReference>
<keyword evidence="7 10" id="KW-0256">Endoplasmic reticulum</keyword>
<protein>
    <recommendedName>
        <fullName evidence="10">Alpha-1,3-glucosyltransferase</fullName>
        <ecNumber evidence="10">2.4.1.-</ecNumber>
    </recommendedName>
</protein>
<keyword evidence="6 10" id="KW-0812">Transmembrane</keyword>
<comment type="caution">
    <text evidence="10">Lacks conserved residue(s) required for the propagation of feature annotation.</text>
</comment>
<keyword evidence="13" id="KW-1185">Reference proteome</keyword>
<evidence type="ECO:0000256" key="3">
    <source>
        <dbReference type="ARBA" id="ARBA00008715"/>
    </source>
</evidence>
<dbReference type="GO" id="GO:0042281">
    <property type="term" value="F:dolichyl pyrophosphate Man9GlcNAc2 alpha-1,3-glucosyltransferase activity"/>
    <property type="evidence" value="ECO:0007669"/>
    <property type="project" value="TreeGrafter"/>
</dbReference>
<evidence type="ECO:0000256" key="9">
    <source>
        <dbReference type="ARBA" id="ARBA00023136"/>
    </source>
</evidence>
<feature type="region of interest" description="Disordered" evidence="11">
    <location>
        <begin position="135"/>
        <end position="198"/>
    </location>
</feature>
<accession>A0A699ZVP1</accession>
<comment type="subcellular location">
    <subcellularLocation>
        <location evidence="1 10">Endoplasmic reticulum membrane</location>
        <topology evidence="1 10">Multi-pass membrane protein</topology>
    </subcellularLocation>
</comment>
<comment type="caution">
    <text evidence="12">The sequence shown here is derived from an EMBL/GenBank/DDBJ whole genome shotgun (WGS) entry which is preliminary data.</text>
</comment>
<comment type="similarity">
    <text evidence="3 10">Belongs to the ALG6/ALG8 glucosyltransferase family.</text>
</comment>
<evidence type="ECO:0000313" key="13">
    <source>
        <dbReference type="Proteomes" id="UP000485058"/>
    </source>
</evidence>
<evidence type="ECO:0000256" key="8">
    <source>
        <dbReference type="ARBA" id="ARBA00022989"/>
    </source>
</evidence>
<dbReference type="PANTHER" id="PTHR12413">
    <property type="entry name" value="DOLICHYL GLYCOSYLTRANSFERASE"/>
    <property type="match status" value="1"/>
</dbReference>
<keyword evidence="9 10" id="KW-0472">Membrane</keyword>
<evidence type="ECO:0000256" key="6">
    <source>
        <dbReference type="ARBA" id="ARBA00022692"/>
    </source>
</evidence>
<evidence type="ECO:0000256" key="1">
    <source>
        <dbReference type="ARBA" id="ARBA00004477"/>
    </source>
</evidence>
<keyword evidence="8 10" id="KW-1133">Transmembrane helix</keyword>
<feature type="compositionally biased region" description="Low complexity" evidence="11">
    <location>
        <begin position="150"/>
        <end position="181"/>
    </location>
</feature>
<evidence type="ECO:0000256" key="4">
    <source>
        <dbReference type="ARBA" id="ARBA00022676"/>
    </source>
</evidence>
<feature type="transmembrane region" description="Helical" evidence="10">
    <location>
        <begin position="360"/>
        <end position="380"/>
    </location>
</feature>
<feature type="transmembrane region" description="Helical" evidence="10">
    <location>
        <begin position="392"/>
        <end position="409"/>
    </location>
</feature>
<dbReference type="AlphaFoldDB" id="A0A699ZVP1"/>
<feature type="transmembrane region" description="Helical" evidence="10">
    <location>
        <begin position="459"/>
        <end position="479"/>
    </location>
</feature>
<dbReference type="Pfam" id="PF03155">
    <property type="entry name" value="Alg6_Alg8"/>
    <property type="match status" value="1"/>
</dbReference>
<name>A0A699ZVP1_HAELA</name>
<keyword evidence="4 10" id="KW-0328">Glycosyltransferase</keyword>
<comment type="pathway">
    <text evidence="2 10">Protein modification; protein glycosylation.</text>
</comment>
<feature type="transmembrane region" description="Helical" evidence="10">
    <location>
        <begin position="301"/>
        <end position="326"/>
    </location>
</feature>